<evidence type="ECO:0000313" key="2">
    <source>
        <dbReference type="WBParaSite" id="nRc.2.0.1.t12586-RA"/>
    </source>
</evidence>
<protein>
    <submittedName>
        <fullName evidence="2">Uncharacterized protein</fullName>
    </submittedName>
</protein>
<dbReference type="AlphaFoldDB" id="A0A915IGX9"/>
<keyword evidence="1" id="KW-1185">Reference proteome</keyword>
<proteinExistence type="predicted"/>
<reference evidence="2" key="1">
    <citation type="submission" date="2022-11" db="UniProtKB">
        <authorList>
            <consortium name="WormBaseParasite"/>
        </authorList>
    </citation>
    <scope>IDENTIFICATION</scope>
</reference>
<accession>A0A915IGX9</accession>
<sequence>MILRFEELGKCSAGVSPRSSFSAASRSLKISSISGVKVYLMSGSEEDRPIFFADLAPLNVRKTVQKVKHLKKPDN</sequence>
<dbReference type="WBParaSite" id="nRc.2.0.1.t12586-RA">
    <property type="protein sequence ID" value="nRc.2.0.1.t12586-RA"/>
    <property type="gene ID" value="nRc.2.0.1.g12586"/>
</dbReference>
<name>A0A915IGX9_ROMCU</name>
<evidence type="ECO:0000313" key="1">
    <source>
        <dbReference type="Proteomes" id="UP000887565"/>
    </source>
</evidence>
<organism evidence="1 2">
    <name type="scientific">Romanomermis culicivorax</name>
    <name type="common">Nematode worm</name>
    <dbReference type="NCBI Taxonomy" id="13658"/>
    <lineage>
        <taxon>Eukaryota</taxon>
        <taxon>Metazoa</taxon>
        <taxon>Ecdysozoa</taxon>
        <taxon>Nematoda</taxon>
        <taxon>Enoplea</taxon>
        <taxon>Dorylaimia</taxon>
        <taxon>Mermithida</taxon>
        <taxon>Mermithoidea</taxon>
        <taxon>Mermithidae</taxon>
        <taxon>Romanomermis</taxon>
    </lineage>
</organism>
<dbReference type="Proteomes" id="UP000887565">
    <property type="component" value="Unplaced"/>
</dbReference>